<gene>
    <name evidence="3" type="ORF">SNAT2548_LOCUS28420</name>
</gene>
<keyword evidence="1" id="KW-0175">Coiled coil</keyword>
<dbReference type="EMBL" id="CAJNDS010002516">
    <property type="protein sequence ID" value="CAE7507508.1"/>
    <property type="molecule type" value="Genomic_DNA"/>
</dbReference>
<feature type="region of interest" description="Disordered" evidence="2">
    <location>
        <begin position="13"/>
        <end position="46"/>
    </location>
</feature>
<evidence type="ECO:0000256" key="1">
    <source>
        <dbReference type="SAM" id="Coils"/>
    </source>
</evidence>
<protein>
    <submittedName>
        <fullName evidence="3">Uncharacterized protein</fullName>
    </submittedName>
</protein>
<name>A0A812T5T0_9DINO</name>
<dbReference type="Proteomes" id="UP000604046">
    <property type="component" value="Unassembled WGS sequence"/>
</dbReference>
<organism evidence="3 4">
    <name type="scientific">Symbiodinium natans</name>
    <dbReference type="NCBI Taxonomy" id="878477"/>
    <lineage>
        <taxon>Eukaryota</taxon>
        <taxon>Sar</taxon>
        <taxon>Alveolata</taxon>
        <taxon>Dinophyceae</taxon>
        <taxon>Suessiales</taxon>
        <taxon>Symbiodiniaceae</taxon>
        <taxon>Symbiodinium</taxon>
    </lineage>
</organism>
<comment type="caution">
    <text evidence="3">The sequence shown here is derived from an EMBL/GenBank/DDBJ whole genome shotgun (WGS) entry which is preliminary data.</text>
</comment>
<feature type="coiled-coil region" evidence="1">
    <location>
        <begin position="152"/>
        <end position="179"/>
    </location>
</feature>
<dbReference type="OrthoDB" id="427542at2759"/>
<accession>A0A812T5T0</accession>
<dbReference type="AlphaFoldDB" id="A0A812T5T0"/>
<feature type="compositionally biased region" description="Basic and acidic residues" evidence="2">
    <location>
        <begin position="103"/>
        <end position="121"/>
    </location>
</feature>
<proteinExistence type="predicted"/>
<evidence type="ECO:0000313" key="3">
    <source>
        <dbReference type="EMBL" id="CAE7507508.1"/>
    </source>
</evidence>
<evidence type="ECO:0000313" key="4">
    <source>
        <dbReference type="Proteomes" id="UP000604046"/>
    </source>
</evidence>
<keyword evidence="4" id="KW-1185">Reference proteome</keyword>
<sequence>MGANASCAELVMPNGKDAIRPRRFSPVRNPQSSDSEGLEPDDGEWLLPDPAVIKHVTVEQYLELAQRLRTTASDRQKLAGELQAARRQLEHTSSAHSRLSRHHANESRDRKEAEAQRDQHATHASKLRKSIAAVRDSEEALKAELAHVKASETRLETTVERQKDLIAKLRSEHERLVSLLALQRKQMQVLGTLSCAQCALKAKEIGAVRDFFEEAGQR</sequence>
<feature type="region of interest" description="Disordered" evidence="2">
    <location>
        <begin position="79"/>
        <end position="130"/>
    </location>
</feature>
<evidence type="ECO:0000256" key="2">
    <source>
        <dbReference type="SAM" id="MobiDB-lite"/>
    </source>
</evidence>
<reference evidence="3" key="1">
    <citation type="submission" date="2021-02" db="EMBL/GenBank/DDBJ databases">
        <authorList>
            <person name="Dougan E. K."/>
            <person name="Rhodes N."/>
            <person name="Thang M."/>
            <person name="Chan C."/>
        </authorList>
    </citation>
    <scope>NUCLEOTIDE SEQUENCE</scope>
</reference>